<organism evidence="1 2">
    <name type="scientific">Portunus trituberculatus</name>
    <name type="common">Swimming crab</name>
    <name type="synonym">Neptunus trituberculatus</name>
    <dbReference type="NCBI Taxonomy" id="210409"/>
    <lineage>
        <taxon>Eukaryota</taxon>
        <taxon>Metazoa</taxon>
        <taxon>Ecdysozoa</taxon>
        <taxon>Arthropoda</taxon>
        <taxon>Crustacea</taxon>
        <taxon>Multicrustacea</taxon>
        <taxon>Malacostraca</taxon>
        <taxon>Eumalacostraca</taxon>
        <taxon>Eucarida</taxon>
        <taxon>Decapoda</taxon>
        <taxon>Pleocyemata</taxon>
        <taxon>Brachyura</taxon>
        <taxon>Eubrachyura</taxon>
        <taxon>Portunoidea</taxon>
        <taxon>Portunidae</taxon>
        <taxon>Portuninae</taxon>
        <taxon>Portunus</taxon>
    </lineage>
</organism>
<evidence type="ECO:0000313" key="1">
    <source>
        <dbReference type="EMBL" id="MPC50432.1"/>
    </source>
</evidence>
<proteinExistence type="predicted"/>
<dbReference type="EMBL" id="VSRR010009501">
    <property type="protein sequence ID" value="MPC50432.1"/>
    <property type="molecule type" value="Genomic_DNA"/>
</dbReference>
<accession>A0A5B7FV58</accession>
<keyword evidence="2" id="KW-1185">Reference proteome</keyword>
<evidence type="ECO:0000313" key="2">
    <source>
        <dbReference type="Proteomes" id="UP000324222"/>
    </source>
</evidence>
<reference evidence="1 2" key="1">
    <citation type="submission" date="2019-05" db="EMBL/GenBank/DDBJ databases">
        <title>Another draft genome of Portunus trituberculatus and its Hox gene families provides insights of decapod evolution.</title>
        <authorList>
            <person name="Jeong J.-H."/>
            <person name="Song I."/>
            <person name="Kim S."/>
            <person name="Choi T."/>
            <person name="Kim D."/>
            <person name="Ryu S."/>
            <person name="Kim W."/>
        </authorList>
    </citation>
    <scope>NUCLEOTIDE SEQUENCE [LARGE SCALE GENOMIC DNA]</scope>
    <source>
        <tissue evidence="1">Muscle</tissue>
    </source>
</reference>
<dbReference type="Proteomes" id="UP000324222">
    <property type="component" value="Unassembled WGS sequence"/>
</dbReference>
<name>A0A5B7FV58_PORTR</name>
<protein>
    <submittedName>
        <fullName evidence="1">Uncharacterized protein</fullName>
    </submittedName>
</protein>
<dbReference type="OrthoDB" id="1899580at2759"/>
<gene>
    <name evidence="1" type="ORF">E2C01_044261</name>
</gene>
<sequence length="134" mass="15060">MGRRADRPEGAAWRLDGVTKIAEQYAASGITSPANCVWMHLFSMGQHDQANEVYQKHLKTSTSLLMFRNIMKCAEKAGDTGLLASLTQVLESHPGLSNQAKGLVYNSWIGILCKCHPFLFFFLSEMFFNNRCQK</sequence>
<comment type="caution">
    <text evidence="1">The sequence shown here is derived from an EMBL/GenBank/DDBJ whole genome shotgun (WGS) entry which is preliminary data.</text>
</comment>
<dbReference type="AlphaFoldDB" id="A0A5B7FV58"/>